<proteinExistence type="predicted"/>
<accession>A0ABP7CS77</accession>
<reference evidence="2" key="1">
    <citation type="journal article" date="2019" name="Int. J. Syst. Evol. Microbiol.">
        <title>The Global Catalogue of Microorganisms (GCM) 10K type strain sequencing project: providing services to taxonomists for standard genome sequencing and annotation.</title>
        <authorList>
            <consortium name="The Broad Institute Genomics Platform"/>
            <consortium name="The Broad Institute Genome Sequencing Center for Infectious Disease"/>
            <person name="Wu L."/>
            <person name="Ma J."/>
        </authorList>
    </citation>
    <scope>NUCLEOTIDE SEQUENCE [LARGE SCALE GENOMIC DNA]</scope>
    <source>
        <strain evidence="2">JCM 16904</strain>
    </source>
</reference>
<dbReference type="EMBL" id="BAAAZP010000145">
    <property type="protein sequence ID" value="GAA3695305.1"/>
    <property type="molecule type" value="Genomic_DNA"/>
</dbReference>
<comment type="caution">
    <text evidence="1">The sequence shown here is derived from an EMBL/GenBank/DDBJ whole genome shotgun (WGS) entry which is preliminary data.</text>
</comment>
<sequence>MVTEIIRLSSDGPHDDDYTSEVATALSGAVRVLNHATRSRVGITHPSTVYEVLGSVGLAVEGLDQLLKQLGEALRRMQASGRLGDDLGNPAERLDKALSELGAARETARDLAVQINRVFNTTATLHLSDGGEG</sequence>
<protein>
    <submittedName>
        <fullName evidence="1">Uncharacterized protein</fullName>
    </submittedName>
</protein>
<organism evidence="1 2">
    <name type="scientific">Nonomuraea antimicrobica</name>
    <dbReference type="NCBI Taxonomy" id="561173"/>
    <lineage>
        <taxon>Bacteria</taxon>
        <taxon>Bacillati</taxon>
        <taxon>Actinomycetota</taxon>
        <taxon>Actinomycetes</taxon>
        <taxon>Streptosporangiales</taxon>
        <taxon>Streptosporangiaceae</taxon>
        <taxon>Nonomuraea</taxon>
    </lineage>
</organism>
<dbReference type="Proteomes" id="UP001500902">
    <property type="component" value="Unassembled WGS sequence"/>
</dbReference>
<gene>
    <name evidence="1" type="ORF">GCM10022224_071140</name>
</gene>
<evidence type="ECO:0000313" key="2">
    <source>
        <dbReference type="Proteomes" id="UP001500902"/>
    </source>
</evidence>
<evidence type="ECO:0000313" key="1">
    <source>
        <dbReference type="EMBL" id="GAA3695305.1"/>
    </source>
</evidence>
<dbReference type="RefSeq" id="WP_344888054.1">
    <property type="nucleotide sequence ID" value="NZ_BAAAZP010000145.1"/>
</dbReference>
<keyword evidence="2" id="KW-1185">Reference proteome</keyword>
<name>A0ABP7CS77_9ACTN</name>